<feature type="region of interest" description="Disordered" evidence="7">
    <location>
        <begin position="97"/>
        <end position="162"/>
    </location>
</feature>
<feature type="domain" description="Methuselah N-terminal" evidence="9">
    <location>
        <begin position="276"/>
        <end position="391"/>
    </location>
</feature>
<dbReference type="AlphaFoldDB" id="A0AAN9TLX0"/>
<dbReference type="EMBL" id="JBBCAQ010000017">
    <property type="protein sequence ID" value="KAK7597733.1"/>
    <property type="molecule type" value="Genomic_DNA"/>
</dbReference>
<evidence type="ECO:0000256" key="7">
    <source>
        <dbReference type="SAM" id="MobiDB-lite"/>
    </source>
</evidence>
<keyword evidence="3" id="KW-0732">Signal</keyword>
<evidence type="ECO:0000256" key="3">
    <source>
        <dbReference type="ARBA" id="ARBA00022729"/>
    </source>
</evidence>
<dbReference type="GO" id="GO:0004930">
    <property type="term" value="F:G protein-coupled receptor activity"/>
    <property type="evidence" value="ECO:0007669"/>
    <property type="project" value="UniProtKB-KW"/>
</dbReference>
<keyword evidence="8" id="KW-0472">Membrane</keyword>
<dbReference type="GO" id="GO:0016020">
    <property type="term" value="C:membrane"/>
    <property type="evidence" value="ECO:0007669"/>
    <property type="project" value="UniProtKB-SubCell"/>
</dbReference>
<dbReference type="Gene3D" id="1.20.1070.10">
    <property type="entry name" value="Rhodopsin 7-helix transmembrane proteins"/>
    <property type="match status" value="1"/>
</dbReference>
<reference evidence="10 11" key="1">
    <citation type="submission" date="2024-03" db="EMBL/GenBank/DDBJ databases">
        <title>Adaptation during the transition from Ophiocordyceps entomopathogen to insect associate is accompanied by gene loss and intensified selection.</title>
        <authorList>
            <person name="Ward C.M."/>
            <person name="Onetto C.A."/>
            <person name="Borneman A.R."/>
        </authorList>
    </citation>
    <scope>NUCLEOTIDE SEQUENCE [LARGE SCALE GENOMIC DNA]</scope>
    <source>
        <strain evidence="10">AWRI1</strain>
        <tissue evidence="10">Single Adult Female</tissue>
    </source>
</reference>
<keyword evidence="5" id="KW-0675">Receptor</keyword>
<dbReference type="SUPFAM" id="SSF63877">
    <property type="entry name" value="Methuselah ectodomain"/>
    <property type="match status" value="1"/>
</dbReference>
<evidence type="ECO:0000313" key="11">
    <source>
        <dbReference type="Proteomes" id="UP001367676"/>
    </source>
</evidence>
<proteinExistence type="inferred from homology"/>
<evidence type="ECO:0000256" key="8">
    <source>
        <dbReference type="SAM" id="Phobius"/>
    </source>
</evidence>
<keyword evidence="6" id="KW-0807">Transducer</keyword>
<dbReference type="InterPro" id="IPR052808">
    <property type="entry name" value="GPCR_Mth-like"/>
</dbReference>
<dbReference type="Gene3D" id="2.170.180.11">
    <property type="entry name" value="Methuselah ectodomain, domain 2"/>
    <property type="match status" value="1"/>
</dbReference>
<feature type="compositionally biased region" description="Basic and acidic residues" evidence="7">
    <location>
        <begin position="97"/>
        <end position="109"/>
    </location>
</feature>
<sequence>MSFVFGALSKCCSLNYELSLGKNYNTENISSHDFTCQLSTISTLSITYTSHLEIGLPLCQKYQLVGAYDRNRKVACMDRIGQLNDVYGLACMDDQHDEQNDNRPFGRDSGKRKKTTVRMNSFDPYNHKNHNQANDDDDAYESDTDAEQDQTNPPKHPQQNSYPVTSIINIRKCCPANRKYDADRQFCWNEFSSDNSHALLDLPKISIRREDLFVNVTFGTPHCRSTAALIDLVIPSQQVSFENDALKLKGTVYSFDEYCVDVVDDLFEYLVVRSCQDHSTKCHYKGHLCVRKCCPAGYEIDIHDCVPSKRSLKLFFHNVTNKDSSAPLIVPVKATPAFIFGDPCSEGKFKLDPNDASDSHVLTVDGSVFMMRTKEDLDRNNYCLDNYKSDEVTRTFRCFPKEDKSSEVDGNLVMSMKPTVTVTCAAISVVFLLITFFIYLVLPSLHNLHGKLIMCYLMTSALSYSTVVVSIMLTYERYDSLPNEICVTMGKLLHTKLLMYT</sequence>
<organism evidence="10 11">
    <name type="scientific">Parthenolecanium corni</name>
    <dbReference type="NCBI Taxonomy" id="536013"/>
    <lineage>
        <taxon>Eukaryota</taxon>
        <taxon>Metazoa</taxon>
        <taxon>Ecdysozoa</taxon>
        <taxon>Arthropoda</taxon>
        <taxon>Hexapoda</taxon>
        <taxon>Insecta</taxon>
        <taxon>Pterygota</taxon>
        <taxon>Neoptera</taxon>
        <taxon>Paraneoptera</taxon>
        <taxon>Hemiptera</taxon>
        <taxon>Sternorrhyncha</taxon>
        <taxon>Coccoidea</taxon>
        <taxon>Coccidae</taxon>
        <taxon>Parthenolecanium</taxon>
    </lineage>
</organism>
<feature type="compositionally biased region" description="Polar residues" evidence="7">
    <location>
        <begin position="149"/>
        <end position="162"/>
    </location>
</feature>
<evidence type="ECO:0000256" key="2">
    <source>
        <dbReference type="ARBA" id="ARBA00008979"/>
    </source>
</evidence>
<evidence type="ECO:0000313" key="10">
    <source>
        <dbReference type="EMBL" id="KAK7597733.1"/>
    </source>
</evidence>
<feature type="compositionally biased region" description="Acidic residues" evidence="7">
    <location>
        <begin position="134"/>
        <end position="148"/>
    </location>
</feature>
<evidence type="ECO:0000256" key="5">
    <source>
        <dbReference type="ARBA" id="ARBA00023170"/>
    </source>
</evidence>
<evidence type="ECO:0000256" key="1">
    <source>
        <dbReference type="ARBA" id="ARBA00004141"/>
    </source>
</evidence>
<comment type="subcellular location">
    <subcellularLocation>
        <location evidence="1">Membrane</location>
        <topology evidence="1">Multi-pass membrane protein</topology>
    </subcellularLocation>
</comment>
<gene>
    <name evidence="10" type="ORF">V9T40_009958</name>
</gene>
<dbReference type="Proteomes" id="UP001367676">
    <property type="component" value="Unassembled WGS sequence"/>
</dbReference>
<dbReference type="InterPro" id="IPR010596">
    <property type="entry name" value="Methuselah_N_dom"/>
</dbReference>
<dbReference type="PANTHER" id="PTHR46953:SF1">
    <property type="entry name" value="G-PROTEIN COUPLED RECEPTOR MTH-LIKE 1-RELATED"/>
    <property type="match status" value="1"/>
</dbReference>
<dbReference type="InterPro" id="IPR036272">
    <property type="entry name" value="Methuselah_N_sf"/>
</dbReference>
<accession>A0AAN9TLX0</accession>
<dbReference type="InterPro" id="IPR023311">
    <property type="entry name" value="Methusela_ecto_dom_2"/>
</dbReference>
<keyword evidence="4" id="KW-0297">G-protein coupled receptor</keyword>
<comment type="caution">
    <text evidence="10">The sequence shown here is derived from an EMBL/GenBank/DDBJ whole genome shotgun (WGS) entry which is preliminary data.</text>
</comment>
<evidence type="ECO:0000256" key="4">
    <source>
        <dbReference type="ARBA" id="ARBA00023040"/>
    </source>
</evidence>
<keyword evidence="8" id="KW-1133">Transmembrane helix</keyword>
<evidence type="ECO:0000259" key="9">
    <source>
        <dbReference type="Pfam" id="PF06652"/>
    </source>
</evidence>
<dbReference type="PANTHER" id="PTHR46953">
    <property type="entry name" value="G-PROTEIN COUPLED RECEPTOR MTH-LIKE 1-RELATED"/>
    <property type="match status" value="1"/>
</dbReference>
<evidence type="ECO:0000256" key="6">
    <source>
        <dbReference type="ARBA" id="ARBA00023224"/>
    </source>
</evidence>
<keyword evidence="11" id="KW-1185">Reference proteome</keyword>
<feature type="transmembrane region" description="Helical" evidence="8">
    <location>
        <begin position="454"/>
        <end position="475"/>
    </location>
</feature>
<name>A0AAN9TLX0_9HEMI</name>
<comment type="similarity">
    <text evidence="2">Belongs to the G-protein coupled receptor 2 family. Mth subfamily.</text>
</comment>
<keyword evidence="8" id="KW-0812">Transmembrane</keyword>
<feature type="transmembrane region" description="Helical" evidence="8">
    <location>
        <begin position="420"/>
        <end position="442"/>
    </location>
</feature>
<dbReference type="Pfam" id="PF06652">
    <property type="entry name" value="Methuselah_N"/>
    <property type="match status" value="1"/>
</dbReference>
<protein>
    <recommendedName>
        <fullName evidence="9">Methuselah N-terminal domain-containing protein</fullName>
    </recommendedName>
</protein>